<evidence type="ECO:0000313" key="4">
    <source>
        <dbReference type="Proteomes" id="UP001596524"/>
    </source>
</evidence>
<dbReference type="Proteomes" id="UP001596524">
    <property type="component" value="Unassembled WGS sequence"/>
</dbReference>
<organism evidence="3 4">
    <name type="scientific">Nocardioides astragali</name>
    <dbReference type="NCBI Taxonomy" id="1776736"/>
    <lineage>
        <taxon>Bacteria</taxon>
        <taxon>Bacillati</taxon>
        <taxon>Actinomycetota</taxon>
        <taxon>Actinomycetes</taxon>
        <taxon>Propionibacteriales</taxon>
        <taxon>Nocardioidaceae</taxon>
        <taxon>Nocardioides</taxon>
    </lineage>
</organism>
<dbReference type="InterPro" id="IPR025327">
    <property type="entry name" value="DUF4233"/>
</dbReference>
<evidence type="ECO:0000313" key="3">
    <source>
        <dbReference type="EMBL" id="MFC7361372.1"/>
    </source>
</evidence>
<feature type="transmembrane region" description="Helical" evidence="2">
    <location>
        <begin position="79"/>
        <end position="112"/>
    </location>
</feature>
<keyword evidence="2" id="KW-0472">Membrane</keyword>
<keyword evidence="2" id="KW-1133">Transmembrane helix</keyword>
<dbReference type="Pfam" id="PF14017">
    <property type="entry name" value="DUF4233"/>
    <property type="match status" value="1"/>
</dbReference>
<dbReference type="RefSeq" id="WP_255890958.1">
    <property type="nucleotide sequence ID" value="NZ_JAFMZM010000004.1"/>
</dbReference>
<feature type="transmembrane region" description="Helical" evidence="2">
    <location>
        <begin position="25"/>
        <end position="47"/>
    </location>
</feature>
<reference evidence="4" key="1">
    <citation type="journal article" date="2019" name="Int. J. Syst. Evol. Microbiol.">
        <title>The Global Catalogue of Microorganisms (GCM) 10K type strain sequencing project: providing services to taxonomists for standard genome sequencing and annotation.</title>
        <authorList>
            <consortium name="The Broad Institute Genomics Platform"/>
            <consortium name="The Broad Institute Genome Sequencing Center for Infectious Disease"/>
            <person name="Wu L."/>
            <person name="Ma J."/>
        </authorList>
    </citation>
    <scope>NUCLEOTIDE SEQUENCE [LARGE SCALE GENOMIC DNA]</scope>
    <source>
        <strain evidence="4">FCH27</strain>
    </source>
</reference>
<evidence type="ECO:0000256" key="1">
    <source>
        <dbReference type="SAM" id="MobiDB-lite"/>
    </source>
</evidence>
<gene>
    <name evidence="3" type="ORF">ACFQO6_13945</name>
</gene>
<feature type="transmembrane region" description="Helical" evidence="2">
    <location>
        <begin position="53"/>
        <end position="72"/>
    </location>
</feature>
<comment type="caution">
    <text evidence="3">The sequence shown here is derived from an EMBL/GenBank/DDBJ whole genome shotgun (WGS) entry which is preliminary data.</text>
</comment>
<proteinExistence type="predicted"/>
<keyword evidence="4" id="KW-1185">Reference proteome</keyword>
<accession>A0ABW2N225</accession>
<dbReference type="EMBL" id="JBHTCH010000017">
    <property type="protein sequence ID" value="MFC7361372.1"/>
    <property type="molecule type" value="Genomic_DNA"/>
</dbReference>
<keyword evidence="2" id="KW-0812">Transmembrane</keyword>
<protein>
    <submittedName>
        <fullName evidence="3">DUF4233 domain-containing protein</fullName>
    </submittedName>
</protein>
<name>A0ABW2N225_9ACTN</name>
<feature type="region of interest" description="Disordered" evidence="1">
    <location>
        <begin position="1"/>
        <end position="20"/>
    </location>
</feature>
<sequence>MSDQLPAGPPERVTNTERSPRRGMCAAVLSLEAITLGLTTPVMITIADVATGTAVTIGLGLAVVCLLLAGMLRAEWAYVAGYVVQVAAIGLGFVVTAMFVLGLAFAALWAAADLLGRKIERERAEAWAAWRAEQG</sequence>
<evidence type="ECO:0000256" key="2">
    <source>
        <dbReference type="SAM" id="Phobius"/>
    </source>
</evidence>